<dbReference type="OrthoDB" id="9771666at2"/>
<dbReference type="SUPFAM" id="SSF53474">
    <property type="entry name" value="alpha/beta-Hydrolases"/>
    <property type="match status" value="1"/>
</dbReference>
<dbReference type="GO" id="GO:0016787">
    <property type="term" value="F:hydrolase activity"/>
    <property type="evidence" value="ECO:0007669"/>
    <property type="project" value="InterPro"/>
</dbReference>
<dbReference type="PANTHER" id="PTHR46623:SF6">
    <property type="entry name" value="ALPHA_BETA-HYDROLASES SUPERFAMILY PROTEIN"/>
    <property type="match status" value="1"/>
</dbReference>
<comment type="caution">
    <text evidence="2">The sequence shown here is derived from an EMBL/GenBank/DDBJ whole genome shotgun (WGS) entry which is preliminary data.</text>
</comment>
<dbReference type="RefSeq" id="WP_038089875.1">
    <property type="nucleotide sequence ID" value="NZ_JMIR01000020.1"/>
</dbReference>
<feature type="domain" description="Dienelactone hydrolase" evidence="1">
    <location>
        <begin position="23"/>
        <end position="269"/>
    </location>
</feature>
<dbReference type="Proteomes" id="UP000027931">
    <property type="component" value="Unassembled WGS sequence"/>
</dbReference>
<accession>A0A074LS04</accession>
<dbReference type="PANTHER" id="PTHR46623">
    <property type="entry name" value="CARBOXYMETHYLENEBUTENOLIDASE-RELATED"/>
    <property type="match status" value="1"/>
</dbReference>
<dbReference type="STRING" id="1157490.EL26_14505"/>
<reference evidence="2 3" key="1">
    <citation type="journal article" date="2013" name="Int. J. Syst. Evol. Microbiol.">
        <title>Tumebacillus flagellatus sp. nov., an alpha-amylase/pullulanase-producing bacterium isolated from cassava wastewater.</title>
        <authorList>
            <person name="Wang Q."/>
            <person name="Xie N."/>
            <person name="Qin Y."/>
            <person name="Shen N."/>
            <person name="Zhu J."/>
            <person name="Mi H."/>
            <person name="Huang R."/>
        </authorList>
    </citation>
    <scope>NUCLEOTIDE SEQUENCE [LARGE SCALE GENOMIC DNA]</scope>
    <source>
        <strain evidence="2 3">GST4</strain>
    </source>
</reference>
<dbReference type="EMBL" id="JMIR01000020">
    <property type="protein sequence ID" value="KEO82593.1"/>
    <property type="molecule type" value="Genomic_DNA"/>
</dbReference>
<gene>
    <name evidence="2" type="ORF">EL26_14505</name>
</gene>
<evidence type="ECO:0000313" key="2">
    <source>
        <dbReference type="EMBL" id="KEO82593.1"/>
    </source>
</evidence>
<proteinExistence type="predicted"/>
<dbReference type="InterPro" id="IPR029058">
    <property type="entry name" value="AB_hydrolase_fold"/>
</dbReference>
<sequence length="273" mass="29987">MTLHTEWLQVEQGGQQISLYTARLENAKTPLPVVVVIQEIWGTDEHIRHVARRFAEAGYLAVAPDLYAEGGKRKPGLEENRIEAAKKFLDSLPHGAWFDEEQRAAELAKLPEPTRTEVSETMMALFGGMAANGPVFLSILQGTVDFLKTYEHSFGQKVGSVGFCMGGMLSAALANQTDLGGAIVFYGRLNPENTANVSCPVLGFFGENDPNINAMIPDYAKAMQEAGKEFEYQIYPGASHAFFNDTRVSYNVDAARDALAQSLEFFRTVLVQA</sequence>
<organism evidence="2 3">
    <name type="scientific">Tumebacillus flagellatus</name>
    <dbReference type="NCBI Taxonomy" id="1157490"/>
    <lineage>
        <taxon>Bacteria</taxon>
        <taxon>Bacillati</taxon>
        <taxon>Bacillota</taxon>
        <taxon>Bacilli</taxon>
        <taxon>Bacillales</taxon>
        <taxon>Alicyclobacillaceae</taxon>
        <taxon>Tumebacillus</taxon>
    </lineage>
</organism>
<dbReference type="InterPro" id="IPR051049">
    <property type="entry name" value="Dienelactone_hydrolase-like"/>
</dbReference>
<protein>
    <submittedName>
        <fullName evidence="2">Carboxymethylenebutenolidase</fullName>
    </submittedName>
</protein>
<evidence type="ECO:0000259" key="1">
    <source>
        <dbReference type="Pfam" id="PF01738"/>
    </source>
</evidence>
<dbReference type="InterPro" id="IPR002925">
    <property type="entry name" value="Dienelactn_hydro"/>
</dbReference>
<name>A0A074LS04_9BACL</name>
<keyword evidence="3" id="KW-1185">Reference proteome</keyword>
<dbReference type="eggNOG" id="COG0412">
    <property type="taxonomic scope" value="Bacteria"/>
</dbReference>
<evidence type="ECO:0000313" key="3">
    <source>
        <dbReference type="Proteomes" id="UP000027931"/>
    </source>
</evidence>
<dbReference type="Gene3D" id="3.40.50.1820">
    <property type="entry name" value="alpha/beta hydrolase"/>
    <property type="match status" value="1"/>
</dbReference>
<dbReference type="Pfam" id="PF01738">
    <property type="entry name" value="DLH"/>
    <property type="match status" value="1"/>
</dbReference>
<dbReference type="AlphaFoldDB" id="A0A074LS04"/>